<dbReference type="EMBL" id="CP158299">
    <property type="protein sequence ID" value="XBV85118.1"/>
    <property type="molecule type" value="Genomic_DNA"/>
</dbReference>
<dbReference type="Pfam" id="PF02894">
    <property type="entry name" value="GFO_IDH_MocA_C"/>
    <property type="match status" value="1"/>
</dbReference>
<sequence length="420" mass="45584">MTRPRPEVAILGAGNRGGQVYAQHITALGGQVRYLVEPDKARREQIAARYGVPADQCLSDWTRFFALGRVADAVVIATPDTQHVEPALLALALGYHVLLEKPIALSEPDLDRLLDAERHSSGSVTVCHVLRHTPFFQTVRMVLDSGRLGQLVGITHAENVAHWHYAHSFVRGNWRSSPPSAPFILAKSSHDLDLLCWFAGAAPAWIMSDGALHHFRPEHRPENATDRCVDCPVMACPSDARLIYLKRPANTWPNTAVSHRGDMLGVLNALREGPYGECAYLGRNNQPDHQTALIHFHNGVQASLTVSAFTHNNTRTLKLLGSKGELRGQMELGELEFHDFGTGTVQQLSASAEGNHGGGDLGLVERWLAFVRGAAAQPTPLAESLASHRLAFAAERSRLSATVQHLGPEGSPTVGAGTGR</sequence>
<accession>A0AAU7U9R9</accession>
<dbReference type="InterPro" id="IPR051450">
    <property type="entry name" value="Gfo/Idh/MocA_Oxidoreductases"/>
</dbReference>
<dbReference type="Gene3D" id="3.40.50.720">
    <property type="entry name" value="NAD(P)-binding Rossmann-like Domain"/>
    <property type="match status" value="1"/>
</dbReference>
<dbReference type="InterPro" id="IPR036291">
    <property type="entry name" value="NAD(P)-bd_dom_sf"/>
</dbReference>
<feature type="domain" description="Gfo/Idh/MocA-like oxidoreductase N-terminal" evidence="1">
    <location>
        <begin position="8"/>
        <end position="126"/>
    </location>
</feature>
<dbReference type="Pfam" id="PF01408">
    <property type="entry name" value="GFO_IDH_MocA"/>
    <property type="match status" value="1"/>
</dbReference>
<evidence type="ECO:0000259" key="1">
    <source>
        <dbReference type="Pfam" id="PF01408"/>
    </source>
</evidence>
<dbReference type="RefSeq" id="WP_350243155.1">
    <property type="nucleotide sequence ID" value="NZ_CP158299.1"/>
</dbReference>
<evidence type="ECO:0000313" key="3">
    <source>
        <dbReference type="EMBL" id="XBV85118.1"/>
    </source>
</evidence>
<proteinExistence type="predicted"/>
<name>A0AAU7U9R9_9DEIO</name>
<reference evidence="3" key="1">
    <citation type="submission" date="2024-06" db="EMBL/GenBank/DDBJ databases">
        <title>Draft Genome Sequence of Deinococcus sonorensis Type Strain KR-87, a Biofilm Producing Representative of the Genus Deinococcus.</title>
        <authorList>
            <person name="Boren L.S."/>
            <person name="Grosso R.A."/>
            <person name="Hugenberg-Cox A.N."/>
            <person name="Hill J.T.E."/>
            <person name="Albert C.M."/>
            <person name="Tuohy J.M."/>
        </authorList>
    </citation>
    <scope>NUCLEOTIDE SEQUENCE</scope>
    <source>
        <strain evidence="3">KR-87</strain>
    </source>
</reference>
<dbReference type="AlphaFoldDB" id="A0AAU7U9R9"/>
<evidence type="ECO:0000259" key="2">
    <source>
        <dbReference type="Pfam" id="PF02894"/>
    </source>
</evidence>
<dbReference type="PANTHER" id="PTHR43377:SF2">
    <property type="entry name" value="BINDING ROSSMANN FOLD OXIDOREDUCTASE, PUTATIVE (AFU_ORTHOLOGUE AFUA_4G00560)-RELATED"/>
    <property type="match status" value="1"/>
</dbReference>
<dbReference type="PANTHER" id="PTHR43377">
    <property type="entry name" value="BILIVERDIN REDUCTASE A"/>
    <property type="match status" value="1"/>
</dbReference>
<dbReference type="Gene3D" id="3.30.360.10">
    <property type="entry name" value="Dihydrodipicolinate Reductase, domain 2"/>
    <property type="match status" value="1"/>
</dbReference>
<dbReference type="InterPro" id="IPR004104">
    <property type="entry name" value="Gfo/Idh/MocA-like_OxRdtase_C"/>
</dbReference>
<dbReference type="SUPFAM" id="SSF51735">
    <property type="entry name" value="NAD(P)-binding Rossmann-fold domains"/>
    <property type="match status" value="1"/>
</dbReference>
<gene>
    <name evidence="3" type="ORF">ABOD76_16995</name>
</gene>
<protein>
    <submittedName>
        <fullName evidence="3">Gfo/Idh/MocA family oxidoreductase</fullName>
    </submittedName>
</protein>
<dbReference type="SUPFAM" id="SSF55347">
    <property type="entry name" value="Glyceraldehyde-3-phosphate dehydrogenase-like, C-terminal domain"/>
    <property type="match status" value="1"/>
</dbReference>
<dbReference type="InterPro" id="IPR000683">
    <property type="entry name" value="Gfo/Idh/MocA-like_OxRdtase_N"/>
</dbReference>
<dbReference type="GO" id="GO:0000166">
    <property type="term" value="F:nucleotide binding"/>
    <property type="evidence" value="ECO:0007669"/>
    <property type="project" value="InterPro"/>
</dbReference>
<dbReference type="KEGG" id="dsc:ABOD76_16995"/>
<feature type="domain" description="Gfo/Idh/MocA-like oxidoreductase C-terminal" evidence="2">
    <location>
        <begin position="143"/>
        <end position="397"/>
    </location>
</feature>
<organism evidence="3">
    <name type="scientific">Deinococcus sonorensis KR-87</name>
    <dbReference type="NCBI Taxonomy" id="694439"/>
    <lineage>
        <taxon>Bacteria</taxon>
        <taxon>Thermotogati</taxon>
        <taxon>Deinococcota</taxon>
        <taxon>Deinococci</taxon>
        <taxon>Deinococcales</taxon>
        <taxon>Deinococcaceae</taxon>
        <taxon>Deinococcus</taxon>
    </lineage>
</organism>